<keyword evidence="6" id="KW-1185">Reference proteome</keyword>
<evidence type="ECO:0000259" key="3">
    <source>
        <dbReference type="PROSITE" id="PS51186"/>
    </source>
</evidence>
<dbReference type="PANTHER" id="PTHR43626">
    <property type="entry name" value="ACYL-COA N-ACYLTRANSFERASE"/>
    <property type="match status" value="1"/>
</dbReference>
<name>D8TCE6_SELML</name>
<evidence type="ECO:0000256" key="1">
    <source>
        <dbReference type="ARBA" id="ARBA00022679"/>
    </source>
</evidence>
<dbReference type="InterPro" id="IPR016181">
    <property type="entry name" value="Acyl_CoA_acyltransferase"/>
</dbReference>
<dbReference type="EMBL" id="GL377716">
    <property type="protein sequence ID" value="EFJ05674.1"/>
    <property type="molecule type" value="Genomic_DNA"/>
</dbReference>
<dbReference type="eggNOG" id="ENOG502RZ2D">
    <property type="taxonomic scope" value="Eukaryota"/>
</dbReference>
<feature type="domain" description="N-acetyltransferase" evidence="3">
    <location>
        <begin position="53"/>
        <end position="184"/>
    </location>
</feature>
<dbReference type="SUPFAM" id="SSF55729">
    <property type="entry name" value="Acyl-CoA N-acyltransferases (Nat)"/>
    <property type="match status" value="1"/>
</dbReference>
<dbReference type="Gramene" id="EFJ04715">
    <property type="protein sequence ID" value="EFJ04715"/>
    <property type="gene ID" value="SELMODRAFT_432148"/>
</dbReference>
<dbReference type="InterPro" id="IPR045039">
    <property type="entry name" value="NSI-like"/>
</dbReference>
<dbReference type="EMBL" id="GL377759">
    <property type="protein sequence ID" value="EFJ04715.1"/>
    <property type="molecule type" value="Genomic_DNA"/>
</dbReference>
<dbReference type="Gramene" id="EFJ05674">
    <property type="protein sequence ID" value="EFJ05674"/>
    <property type="gene ID" value="SELMODRAFT_449074"/>
</dbReference>
<dbReference type="OMA" id="LYAEPHV"/>
<proteinExistence type="predicted"/>
<dbReference type="Pfam" id="PF00583">
    <property type="entry name" value="Acetyltransf_1"/>
    <property type="match status" value="1"/>
</dbReference>
<dbReference type="Gene3D" id="3.40.630.30">
    <property type="match status" value="1"/>
</dbReference>
<evidence type="ECO:0000313" key="4">
    <source>
        <dbReference type="EMBL" id="EFJ04715.1"/>
    </source>
</evidence>
<dbReference type="InParanoid" id="D8TCE6"/>
<dbReference type="CDD" id="cd04301">
    <property type="entry name" value="NAT_SF"/>
    <property type="match status" value="1"/>
</dbReference>
<dbReference type="GO" id="GO:0005737">
    <property type="term" value="C:cytoplasm"/>
    <property type="evidence" value="ECO:0000318"/>
    <property type="project" value="GO_Central"/>
</dbReference>
<evidence type="ECO:0000313" key="6">
    <source>
        <dbReference type="Proteomes" id="UP000001514"/>
    </source>
</evidence>
<dbReference type="PROSITE" id="PS51186">
    <property type="entry name" value="GNAT"/>
    <property type="match status" value="1"/>
</dbReference>
<dbReference type="KEGG" id="smo:SELMODRAFT_432148"/>
<gene>
    <name evidence="4" type="ORF">SELMODRAFT_432148</name>
    <name evidence="5" type="ORF">SELMODRAFT_449074</name>
</gene>
<evidence type="ECO:0000313" key="5">
    <source>
        <dbReference type="EMBL" id="EFJ05674.1"/>
    </source>
</evidence>
<dbReference type="InterPro" id="IPR000182">
    <property type="entry name" value="GNAT_dom"/>
</dbReference>
<keyword evidence="2" id="KW-0012">Acyltransferase</keyword>
<reference evidence="5 6" key="1">
    <citation type="journal article" date="2011" name="Science">
        <title>The Selaginella genome identifies genetic changes associated with the evolution of vascular plants.</title>
        <authorList>
            <person name="Banks J.A."/>
            <person name="Nishiyama T."/>
            <person name="Hasebe M."/>
            <person name="Bowman J.L."/>
            <person name="Gribskov M."/>
            <person name="dePamphilis C."/>
            <person name="Albert V.A."/>
            <person name="Aono N."/>
            <person name="Aoyama T."/>
            <person name="Ambrose B.A."/>
            <person name="Ashton N.W."/>
            <person name="Axtell M.J."/>
            <person name="Barker E."/>
            <person name="Barker M.S."/>
            <person name="Bennetzen J.L."/>
            <person name="Bonawitz N.D."/>
            <person name="Chapple C."/>
            <person name="Cheng C."/>
            <person name="Correa L.G."/>
            <person name="Dacre M."/>
            <person name="DeBarry J."/>
            <person name="Dreyer I."/>
            <person name="Elias M."/>
            <person name="Engstrom E.M."/>
            <person name="Estelle M."/>
            <person name="Feng L."/>
            <person name="Finet C."/>
            <person name="Floyd S.K."/>
            <person name="Frommer W.B."/>
            <person name="Fujita T."/>
            <person name="Gramzow L."/>
            <person name="Gutensohn M."/>
            <person name="Harholt J."/>
            <person name="Hattori M."/>
            <person name="Heyl A."/>
            <person name="Hirai T."/>
            <person name="Hiwatashi Y."/>
            <person name="Ishikawa M."/>
            <person name="Iwata M."/>
            <person name="Karol K.G."/>
            <person name="Koehler B."/>
            <person name="Kolukisaoglu U."/>
            <person name="Kubo M."/>
            <person name="Kurata T."/>
            <person name="Lalonde S."/>
            <person name="Li K."/>
            <person name="Li Y."/>
            <person name="Litt A."/>
            <person name="Lyons E."/>
            <person name="Manning G."/>
            <person name="Maruyama T."/>
            <person name="Michael T.P."/>
            <person name="Mikami K."/>
            <person name="Miyazaki S."/>
            <person name="Morinaga S."/>
            <person name="Murata T."/>
            <person name="Mueller-Roeber B."/>
            <person name="Nelson D.R."/>
            <person name="Obara M."/>
            <person name="Oguri Y."/>
            <person name="Olmstead R.G."/>
            <person name="Onodera N."/>
            <person name="Petersen B.L."/>
            <person name="Pils B."/>
            <person name="Prigge M."/>
            <person name="Rensing S.A."/>
            <person name="Riano-Pachon D.M."/>
            <person name="Roberts A.W."/>
            <person name="Sato Y."/>
            <person name="Scheller H.V."/>
            <person name="Schulz B."/>
            <person name="Schulz C."/>
            <person name="Shakirov E.V."/>
            <person name="Shibagaki N."/>
            <person name="Shinohara N."/>
            <person name="Shippen D.E."/>
            <person name="Soerensen I."/>
            <person name="Sotooka R."/>
            <person name="Sugimoto N."/>
            <person name="Sugita M."/>
            <person name="Sumikawa N."/>
            <person name="Tanurdzic M."/>
            <person name="Theissen G."/>
            <person name="Ulvskov P."/>
            <person name="Wakazuki S."/>
            <person name="Weng J.K."/>
            <person name="Willats W.W."/>
            <person name="Wipf D."/>
            <person name="Wolf P.G."/>
            <person name="Yang L."/>
            <person name="Zimmer A.D."/>
            <person name="Zhu Q."/>
            <person name="Mitros T."/>
            <person name="Hellsten U."/>
            <person name="Loque D."/>
            <person name="Otillar R."/>
            <person name="Salamov A."/>
            <person name="Schmutz J."/>
            <person name="Shapiro H."/>
            <person name="Lindquist E."/>
            <person name="Lucas S."/>
            <person name="Rokhsar D."/>
            <person name="Grigoriev I.V."/>
        </authorList>
    </citation>
    <scope>NUCLEOTIDE SEQUENCE [LARGE SCALE GENOMIC DNA]</scope>
</reference>
<sequence length="187" mass="20786">MEFHRRPRSFAGSKNPRKSPCCFAQAAQLEALGITETGKFSMSDDDLSSRGFQLHRSLDNINLDDLNALFVKVGFPRRQNEKLLRALEHTGTMLWVTKAGSVIAFARATGDDVFNAIIWDVVVDPAFQGIGLGKAVMERLMADLTRKGITNIVLYAEPNVLGFYKPLGFVVDPDGIRAMSLSRRRRA</sequence>
<evidence type="ECO:0000256" key="2">
    <source>
        <dbReference type="ARBA" id="ARBA00023315"/>
    </source>
</evidence>
<dbReference type="GO" id="GO:0008080">
    <property type="term" value="F:N-acetyltransferase activity"/>
    <property type="evidence" value="ECO:0000318"/>
    <property type="project" value="GO_Central"/>
</dbReference>
<dbReference type="KEGG" id="smo:SELMODRAFT_449074"/>
<keyword evidence="1" id="KW-0808">Transferase</keyword>
<dbReference type="PANTHER" id="PTHR43626:SF1">
    <property type="entry name" value="GCN5-RELATED N-ACETYLTRANSFERASE 1, CHLOROPLASTIC"/>
    <property type="match status" value="1"/>
</dbReference>
<dbReference type="AlphaFoldDB" id="D8TCE6"/>
<protein>
    <recommendedName>
        <fullName evidence="3">N-acetyltransferase domain-containing protein</fullName>
    </recommendedName>
</protein>
<dbReference type="HOGENOM" id="CLU_086503_0_2_1"/>
<organism evidence="6">
    <name type="scientific">Selaginella moellendorffii</name>
    <name type="common">Spikemoss</name>
    <dbReference type="NCBI Taxonomy" id="88036"/>
    <lineage>
        <taxon>Eukaryota</taxon>
        <taxon>Viridiplantae</taxon>
        <taxon>Streptophyta</taxon>
        <taxon>Embryophyta</taxon>
        <taxon>Tracheophyta</taxon>
        <taxon>Lycopodiopsida</taxon>
        <taxon>Selaginellales</taxon>
        <taxon>Selaginellaceae</taxon>
        <taxon>Selaginella</taxon>
    </lineage>
</organism>
<dbReference type="Proteomes" id="UP000001514">
    <property type="component" value="Unassembled WGS sequence"/>
</dbReference>
<dbReference type="STRING" id="88036.D8TCE6"/>
<dbReference type="FunCoup" id="D8TCE6">
    <property type="interactions" value="22"/>
</dbReference>
<accession>D8TCE6</accession>